<dbReference type="SUPFAM" id="SSF141086">
    <property type="entry name" value="Agglutinin HPA-like"/>
    <property type="match status" value="1"/>
</dbReference>
<keyword evidence="9" id="KW-1185">Reference proteome</keyword>
<evidence type="ECO:0000313" key="8">
    <source>
        <dbReference type="EMBL" id="QJE97014.1"/>
    </source>
</evidence>
<evidence type="ECO:0000259" key="6">
    <source>
        <dbReference type="Pfam" id="PF07452"/>
    </source>
</evidence>
<evidence type="ECO:0000256" key="1">
    <source>
        <dbReference type="ARBA" id="ARBA00004613"/>
    </source>
</evidence>
<accession>A0A858RKJ2</accession>
<keyword evidence="3 5" id="KW-0732">Signal</keyword>
<dbReference type="InterPro" id="IPR038081">
    <property type="entry name" value="CalX-like_sf"/>
</dbReference>
<gene>
    <name evidence="8" type="ORF">HHL09_14875</name>
</gene>
<evidence type="ECO:0000256" key="4">
    <source>
        <dbReference type="ARBA" id="ARBA00022837"/>
    </source>
</evidence>
<evidence type="ECO:0000259" key="7">
    <source>
        <dbReference type="Pfam" id="PF09458"/>
    </source>
</evidence>
<dbReference type="Pfam" id="PF07452">
    <property type="entry name" value="CHRD"/>
    <property type="match status" value="1"/>
</dbReference>
<evidence type="ECO:0000256" key="2">
    <source>
        <dbReference type="ARBA" id="ARBA00022525"/>
    </source>
</evidence>
<proteinExistence type="predicted"/>
<dbReference type="EMBL" id="CP051774">
    <property type="protein sequence ID" value="QJE97014.1"/>
    <property type="molecule type" value="Genomic_DNA"/>
</dbReference>
<feature type="chain" id="PRO_5032704533" evidence="5">
    <location>
        <begin position="29"/>
        <end position="1483"/>
    </location>
</feature>
<evidence type="ECO:0000256" key="5">
    <source>
        <dbReference type="SAM" id="SignalP"/>
    </source>
</evidence>
<dbReference type="GO" id="GO:0030246">
    <property type="term" value="F:carbohydrate binding"/>
    <property type="evidence" value="ECO:0007669"/>
    <property type="project" value="InterPro"/>
</dbReference>
<dbReference type="GO" id="GO:0007155">
    <property type="term" value="P:cell adhesion"/>
    <property type="evidence" value="ECO:0007669"/>
    <property type="project" value="InterPro"/>
</dbReference>
<dbReference type="InterPro" id="IPR037221">
    <property type="entry name" value="H-type_lectin_dom_sf"/>
</dbReference>
<dbReference type="PANTHER" id="PTHR43737">
    <property type="entry name" value="BLL7424 PROTEIN"/>
    <property type="match status" value="1"/>
</dbReference>
<evidence type="ECO:0000313" key="9">
    <source>
        <dbReference type="Proteomes" id="UP000501812"/>
    </source>
</evidence>
<dbReference type="InterPro" id="IPR010895">
    <property type="entry name" value="CHRD"/>
</dbReference>
<feature type="signal peptide" evidence="5">
    <location>
        <begin position="1"/>
        <end position="28"/>
    </location>
</feature>
<organism evidence="8 9">
    <name type="scientific">Luteolibacter luteus</name>
    <dbReference type="NCBI Taxonomy" id="2728835"/>
    <lineage>
        <taxon>Bacteria</taxon>
        <taxon>Pseudomonadati</taxon>
        <taxon>Verrucomicrobiota</taxon>
        <taxon>Verrucomicrobiia</taxon>
        <taxon>Verrucomicrobiales</taxon>
        <taxon>Verrucomicrobiaceae</taxon>
        <taxon>Luteolibacter</taxon>
    </lineage>
</organism>
<keyword evidence="2" id="KW-0964">Secreted</keyword>
<name>A0A858RKJ2_9BACT</name>
<evidence type="ECO:0000256" key="3">
    <source>
        <dbReference type="ARBA" id="ARBA00022729"/>
    </source>
</evidence>
<dbReference type="Proteomes" id="UP000501812">
    <property type="component" value="Chromosome"/>
</dbReference>
<dbReference type="SUPFAM" id="SSF141072">
    <property type="entry name" value="CalX-like"/>
    <property type="match status" value="1"/>
</dbReference>
<dbReference type="KEGG" id="luo:HHL09_14875"/>
<dbReference type="InterPro" id="IPR014917">
    <property type="entry name" value="DUF1800"/>
</dbReference>
<dbReference type="InterPro" id="IPR019019">
    <property type="entry name" value="H-type_lectin_domain"/>
</dbReference>
<sequence length="1483" mass="158107">MNPTLSGRRRAVLLASLLSAGLSAVAVAAPKYESGSLILSQPNSGTWKVVNFTTAFPSIPVVVLGTATNADTAGFAARVRNVTATGFEYQIDEWDYLDGVHGQETLNYLAIEPGTHTIDGKVWQAGRASGVTRSLQTVTLGSGFSAAPVVLAQVESTANAKAVTSRVQAVTTTNFQLKAITQESDAAALTSESVGWIAIAPSTGTLDGAGFQAAKTGANVTDAWKTITFGSTLKQPLFFAQSQTNNGADPFVIRRRNLSGTGVEIFLQEEQSAGTETAHANGEDVGFLAIGETQGEVRSKLELGELIQNQATAGTWHTVNFSVTYANPVVVFGPSTQNDSDPLGVRVRNVTSTGFEWQFDEWDYQDGAHAEEKVHYLVAEEGSYIIGGLLWQFGRAAAVNQAASALTFAEAFAVAPVVLTQTASRNGASAVKSRVSGVSATGFFVRLEEENAQDQTHVNEAVHYLAVQQGNGRLLTPPYLSVNTFLTAAEVTEFFKSQAFTRKVADPFLFADAQTRNDIDPVTLRFRNLNANGADLRLQEESSLDVNIAHTAEKLGYLSIAGSLDTDEDGLPDVWEIANGLNPNNAADALLDPDGDGLSNLAEQTHGTNPNVANGAGSITVTTLAPDAFEKEGGLASFLVTRSGGTAPATVGFALGGTATSGDYVVKDDRGVTLSGTVSFGAGETTRTVYIVPALDTLEEYPESLTLTISNGSGYAVGTPKVATVKIKDATDAPANEQLFVAYLTRQGTAQSYGSGVATLFLNGSKTAARVNLSFSGLTSNQVNAYLRYGVTSGVGPELRPTLPIGQVTNETWTVNPVGALNGQDLIDGLFQSGGKWVYLNIGTGTYPAGEIAGTFSRQTGSSTFTPPPAPPTPGTLTGDALTRDVSRFLTQATFGPTKAEIDGLVNAIQTTYAGDRLAAYSAWIDTQFAYDQTKLLAYTEAADAHEWNLRGASPSNFTNNDEPNYHNRRRGWWLISTKAQDQLRQRAAFALSEIFVVSEELALLRNKHYGLADYYDQLGVRADGNFRTLIEDVSKSPIMGKYLSHLQNQKTVTDANGNVLISPDENYAREILQLFSIGLVELHPDGTLKLGSDGLPISTYDNDDITNLARVFTGWSFSKKNGGSGAGYAVQDNTNFFQGNGPAYYQASWTNPLKNFAAYHDTGAKTVLGNNIAAGLGGEADLDTALDIIFAHPNVGPFISKLLIQRLVTSNPSRGYVYRVAQKFENNGSGTRGALKAVIRAILLDPEARDLSLVQQVGYGKQKEPIVRYVQLLRAFDGKSSLPLSALSSFGYPAAQLNNFPTGTTLYRYPNTDTALGQTPQNAPSVFNWFLPGFNPGGELAQAGLVAPELQLSTETGVIRTTNYANTIIQNNDGQNVNRLVGSTNDLEENVKLDRTTYEQLYDARITAGDSVAQATTTVLDQLDLLLTAGSFKAGYGSAATPNPRSIVIDTVTSLDPAATTAVRVKELIYLLATSPEYVNQK</sequence>
<comment type="subcellular location">
    <subcellularLocation>
        <location evidence="1">Secreted</location>
    </subcellularLocation>
</comment>
<feature type="domain" description="CHRD" evidence="6">
    <location>
        <begin position="749"/>
        <end position="855"/>
    </location>
</feature>
<dbReference type="PANTHER" id="PTHR43737:SF1">
    <property type="entry name" value="DUF1501 DOMAIN-CONTAINING PROTEIN"/>
    <property type="match status" value="1"/>
</dbReference>
<feature type="domain" description="H-type lectin" evidence="7">
    <location>
        <begin position="48"/>
        <end position="103"/>
    </location>
</feature>
<protein>
    <submittedName>
        <fullName evidence="8">DUF1800 family protein</fullName>
    </submittedName>
</protein>
<reference evidence="8 9" key="1">
    <citation type="submission" date="2020-04" db="EMBL/GenBank/DDBJ databases">
        <title>Luteolibacter sp. G-1-1-1 isolated from soil.</title>
        <authorList>
            <person name="Dahal R.H."/>
        </authorList>
    </citation>
    <scope>NUCLEOTIDE SEQUENCE [LARGE SCALE GENOMIC DNA]</scope>
    <source>
        <strain evidence="8 9">G-1-1-1</strain>
    </source>
</reference>
<dbReference type="Pfam" id="PF09458">
    <property type="entry name" value="H_lectin"/>
    <property type="match status" value="1"/>
</dbReference>
<dbReference type="Gene3D" id="2.60.40.2030">
    <property type="match status" value="1"/>
</dbReference>
<keyword evidence="4" id="KW-0106">Calcium</keyword>
<dbReference type="InterPro" id="IPR059100">
    <property type="entry name" value="TSP3_bac"/>
</dbReference>
<dbReference type="Pfam" id="PF08811">
    <property type="entry name" value="DUF1800"/>
    <property type="match status" value="1"/>
</dbReference>
<dbReference type="Gene3D" id="2.60.40.2080">
    <property type="match status" value="2"/>
</dbReference>
<dbReference type="Pfam" id="PF18884">
    <property type="entry name" value="TSP3_bac"/>
    <property type="match status" value="2"/>
</dbReference>
<dbReference type="RefSeq" id="WP_169455414.1">
    <property type="nucleotide sequence ID" value="NZ_CP051774.1"/>
</dbReference>